<proteinExistence type="predicted"/>
<feature type="coiled-coil region" evidence="1">
    <location>
        <begin position="228"/>
        <end position="255"/>
    </location>
</feature>
<gene>
    <name evidence="4" type="ORF">JZO67_002094</name>
</gene>
<dbReference type="InterPro" id="IPR003346">
    <property type="entry name" value="Transposase_20"/>
</dbReference>
<evidence type="ECO:0000313" key="4">
    <source>
        <dbReference type="EMBL" id="MEO1770143.1"/>
    </source>
</evidence>
<dbReference type="EMBL" id="JAFREL020000001">
    <property type="protein sequence ID" value="MEO1770143.1"/>
    <property type="molecule type" value="Genomic_DNA"/>
</dbReference>
<dbReference type="PANTHER" id="PTHR33055:SF13">
    <property type="entry name" value="TRANSPOSASE"/>
    <property type="match status" value="1"/>
</dbReference>
<feature type="domain" description="Transposase IS110-like N-terminal" evidence="2">
    <location>
        <begin position="14"/>
        <end position="163"/>
    </location>
</feature>
<reference evidence="4 5" key="1">
    <citation type="submission" date="2024-02" db="EMBL/GenBank/DDBJ databases">
        <title>The Genome Sequence of Enterococcus sp. DIV0159.</title>
        <authorList>
            <person name="Earl A."/>
            <person name="Manson A."/>
            <person name="Gilmore M."/>
            <person name="Sanders J."/>
            <person name="Shea T."/>
            <person name="Howe W."/>
            <person name="Livny J."/>
            <person name="Cuomo C."/>
            <person name="Neafsey D."/>
            <person name="Birren B."/>
        </authorList>
    </citation>
    <scope>NUCLEOTIDE SEQUENCE [LARGE SCALE GENOMIC DNA]</scope>
    <source>
        <strain evidence="4 5">665A</strain>
    </source>
</reference>
<dbReference type="Pfam" id="PF02371">
    <property type="entry name" value="Transposase_20"/>
    <property type="match status" value="1"/>
</dbReference>
<keyword evidence="1" id="KW-0175">Coiled coil</keyword>
<keyword evidence="5" id="KW-1185">Reference proteome</keyword>
<name>A0ABV0ER67_9ENTE</name>
<comment type="caution">
    <text evidence="4">The sequence shown here is derived from an EMBL/GenBank/DDBJ whole genome shotgun (WGS) entry which is preliminary data.</text>
</comment>
<dbReference type="InterPro" id="IPR047650">
    <property type="entry name" value="Transpos_IS110"/>
</dbReference>
<accession>A0ABV0ER67</accession>
<organism evidence="4 5">
    <name type="scientific">Candidatus Enterococcus ferrettii</name>
    <dbReference type="NCBI Taxonomy" id="2815324"/>
    <lineage>
        <taxon>Bacteria</taxon>
        <taxon>Bacillati</taxon>
        <taxon>Bacillota</taxon>
        <taxon>Bacilli</taxon>
        <taxon>Lactobacillales</taxon>
        <taxon>Enterococcaceae</taxon>
        <taxon>Enterococcus</taxon>
    </lineage>
</organism>
<dbReference type="PANTHER" id="PTHR33055">
    <property type="entry name" value="TRANSPOSASE FOR INSERTION SEQUENCE ELEMENT IS1111A"/>
    <property type="match status" value="1"/>
</dbReference>
<feature type="domain" description="Transposase IS116/IS110/IS902 C-terminal" evidence="3">
    <location>
        <begin position="261"/>
        <end position="346"/>
    </location>
</feature>
<evidence type="ECO:0000259" key="3">
    <source>
        <dbReference type="Pfam" id="PF02371"/>
    </source>
</evidence>
<evidence type="ECO:0008006" key="6">
    <source>
        <dbReference type="Google" id="ProtNLM"/>
    </source>
</evidence>
<dbReference type="Pfam" id="PF01548">
    <property type="entry name" value="DEDD_Tnp_IS110"/>
    <property type="match status" value="1"/>
</dbReference>
<dbReference type="InterPro" id="IPR002525">
    <property type="entry name" value="Transp_IS110-like_N"/>
</dbReference>
<dbReference type="Proteomes" id="UP000664357">
    <property type="component" value="Unassembled WGS sequence"/>
</dbReference>
<evidence type="ECO:0000256" key="1">
    <source>
        <dbReference type="SAM" id="Coils"/>
    </source>
</evidence>
<sequence length="397" mass="44720">METNTLEVKLEVCAGLDVHAKTVVACVLTGSLDSLRAKKEIRTFGTRTFELRLLGEWLTEKKVEKVLMESTGQYWCPIWNVLEEFDLPLALANPQRIKGIPGRKTDQKDSEWIARLGRMGLVASSYIPSREIQELRSLTRTRKSYINERTQHRNRVQNVLQHANIKLADFITDIFNGSGRNCLELLLTGEKATEERVGQVISKRCKHSPTDIAESMNGALSKNQRILLESHLRSLERIDEEMHVLNEAIEEITSKYAEIMEALQTIPGVKKRAAEIILAEVGPNVEQFSSAKQLASWAGLCPGSYESGGARKSAHITSGNKYLKTILYQCGGSAGRSNNTLFSEFYNRISKRGSKKKAIIACAHKILRIVYKILSEQPNRVNKKILTRCSEHLVRNN</sequence>
<protein>
    <recommendedName>
        <fullName evidence="6">IS110 family transposase</fullName>
    </recommendedName>
</protein>
<dbReference type="RefSeq" id="WP_347298842.1">
    <property type="nucleotide sequence ID" value="NZ_JAFREL020000001.1"/>
</dbReference>
<evidence type="ECO:0000259" key="2">
    <source>
        <dbReference type="Pfam" id="PF01548"/>
    </source>
</evidence>
<dbReference type="NCBIfam" id="NF033542">
    <property type="entry name" value="transpos_IS110"/>
    <property type="match status" value="1"/>
</dbReference>
<evidence type="ECO:0000313" key="5">
    <source>
        <dbReference type="Proteomes" id="UP000664357"/>
    </source>
</evidence>